<dbReference type="EC" id="3.4.13.9" evidence="9"/>
<reference evidence="9" key="1">
    <citation type="submission" date="2021-01" db="EMBL/GenBank/DDBJ databases">
        <title>Genomic Encyclopedia of Type Strains, Phase IV (KMG-IV): sequencing the most valuable type-strain genomes for metagenomic binning, comparative biology and taxonomic classification.</title>
        <authorList>
            <person name="Goeker M."/>
        </authorList>
    </citation>
    <scope>NUCLEOTIDE SEQUENCE</scope>
    <source>
        <strain evidence="9">DSM 21943</strain>
    </source>
</reference>
<dbReference type="InterPro" id="IPR029149">
    <property type="entry name" value="Creatin/AminoP/Spt16_N"/>
</dbReference>
<dbReference type="InterPro" id="IPR050659">
    <property type="entry name" value="Peptidase_M24B"/>
</dbReference>
<feature type="domain" description="Creatinase N-terminal" evidence="8">
    <location>
        <begin position="5"/>
        <end position="138"/>
    </location>
</feature>
<feature type="domain" description="Peptidase M24" evidence="7">
    <location>
        <begin position="146"/>
        <end position="348"/>
    </location>
</feature>
<comment type="similarity">
    <text evidence="2 6">Belongs to the peptidase M24B family.</text>
</comment>
<organism evidence="9 10">
    <name type="scientific">Shouchella xiaoxiensis</name>
    <dbReference type="NCBI Taxonomy" id="766895"/>
    <lineage>
        <taxon>Bacteria</taxon>
        <taxon>Bacillati</taxon>
        <taxon>Bacillota</taxon>
        <taxon>Bacilli</taxon>
        <taxon>Bacillales</taxon>
        <taxon>Bacillaceae</taxon>
        <taxon>Shouchella</taxon>
    </lineage>
</organism>
<comment type="caution">
    <text evidence="9">The sequence shown here is derived from an EMBL/GenBank/DDBJ whole genome shotgun (WGS) entry which is preliminary data.</text>
</comment>
<evidence type="ECO:0000256" key="3">
    <source>
        <dbReference type="ARBA" id="ARBA00022723"/>
    </source>
</evidence>
<accession>A0ABS2SUG6</accession>
<evidence type="ECO:0000256" key="5">
    <source>
        <dbReference type="ARBA" id="ARBA00023211"/>
    </source>
</evidence>
<keyword evidence="9" id="KW-0224">Dipeptidase</keyword>
<dbReference type="GO" id="GO:0102009">
    <property type="term" value="F:proline dipeptidase activity"/>
    <property type="evidence" value="ECO:0007669"/>
    <property type="project" value="UniProtKB-EC"/>
</dbReference>
<dbReference type="SUPFAM" id="SSF55920">
    <property type="entry name" value="Creatinase/aminopeptidase"/>
    <property type="match status" value="1"/>
</dbReference>
<keyword evidence="4 9" id="KW-0378">Hydrolase</keyword>
<name>A0ABS2SUG6_9BACI</name>
<dbReference type="EMBL" id="JAFBCV010000004">
    <property type="protein sequence ID" value="MBM7838455.1"/>
    <property type="molecule type" value="Genomic_DNA"/>
</dbReference>
<evidence type="ECO:0000313" key="9">
    <source>
        <dbReference type="EMBL" id="MBM7838455.1"/>
    </source>
</evidence>
<dbReference type="SUPFAM" id="SSF53092">
    <property type="entry name" value="Creatinase/prolidase N-terminal domain"/>
    <property type="match status" value="1"/>
</dbReference>
<dbReference type="Pfam" id="PF01321">
    <property type="entry name" value="Creatinase_N"/>
    <property type="match status" value="1"/>
</dbReference>
<dbReference type="PANTHER" id="PTHR46112">
    <property type="entry name" value="AMINOPEPTIDASE"/>
    <property type="match status" value="1"/>
</dbReference>
<dbReference type="Gene3D" id="3.90.230.10">
    <property type="entry name" value="Creatinase/methionine aminopeptidase superfamily"/>
    <property type="match status" value="1"/>
</dbReference>
<keyword evidence="9" id="KW-0645">Protease</keyword>
<keyword evidence="5" id="KW-0464">Manganese</keyword>
<proteinExistence type="inferred from homology"/>
<comment type="cofactor">
    <cofactor evidence="1">
        <name>Mn(2+)</name>
        <dbReference type="ChEBI" id="CHEBI:29035"/>
    </cofactor>
</comment>
<evidence type="ECO:0000256" key="4">
    <source>
        <dbReference type="ARBA" id="ARBA00022801"/>
    </source>
</evidence>
<evidence type="ECO:0000256" key="1">
    <source>
        <dbReference type="ARBA" id="ARBA00001936"/>
    </source>
</evidence>
<dbReference type="Pfam" id="PF00557">
    <property type="entry name" value="Peptidase_M24"/>
    <property type="match status" value="1"/>
</dbReference>
<keyword evidence="3 6" id="KW-0479">Metal-binding</keyword>
<dbReference type="InterPro" id="IPR036005">
    <property type="entry name" value="Creatinase/aminopeptidase-like"/>
</dbReference>
<dbReference type="Gene3D" id="3.40.350.10">
    <property type="entry name" value="Creatinase/prolidase N-terminal domain"/>
    <property type="match status" value="1"/>
</dbReference>
<protein>
    <submittedName>
        <fullName evidence="9">Xaa-Pro dipeptidase</fullName>
        <ecNumber evidence="9">3.4.13.9</ecNumber>
    </submittedName>
</protein>
<dbReference type="InterPro" id="IPR001131">
    <property type="entry name" value="Peptidase_M24B_aminopep-P_CS"/>
</dbReference>
<sequence>MELLRTKTLQNELVQKQAAFAFLTSKENVYYLTGLRANPHERLIALLVFKDEYFLVIPKMEEEVVREAGYGGELLTYYDHDNVWQLIKQRVSHLLSPGSLILIEERTLSYERVLALQLLDRDVTFADCESLMMKQRLIKTDAELETLQEAAAFADAGIEFGVNALYTGITELEVIAEIEYQLKKQGIREMSFQTTVLFGDHAASPHGKPGNRQLKEDEFVLFDLGVVVDGYCSDITRTVAYGEVSEEAGQIYQTVLNAQLAAIDKGKPGTVIGQLDLTARSVIEEAGYGAYFPHRLGHGLGIDVHEFPSMSQANEDVLLEGMTFTIEPGIYVPQVAGVRIEDDVVVTADGLESLTIFPKTLLTIPVRSKE</sequence>
<evidence type="ECO:0000259" key="8">
    <source>
        <dbReference type="Pfam" id="PF01321"/>
    </source>
</evidence>
<gene>
    <name evidence="9" type="ORF">JOC54_001711</name>
</gene>
<dbReference type="PANTHER" id="PTHR46112:SF10">
    <property type="entry name" value="DIPEPTIDASE YKVY-RELATED"/>
    <property type="match status" value="1"/>
</dbReference>
<dbReference type="CDD" id="cd01092">
    <property type="entry name" value="APP-like"/>
    <property type="match status" value="1"/>
</dbReference>
<evidence type="ECO:0000256" key="6">
    <source>
        <dbReference type="RuleBase" id="RU000590"/>
    </source>
</evidence>
<dbReference type="PROSITE" id="PS00491">
    <property type="entry name" value="PROLINE_PEPTIDASE"/>
    <property type="match status" value="1"/>
</dbReference>
<evidence type="ECO:0000313" key="10">
    <source>
        <dbReference type="Proteomes" id="UP001179280"/>
    </source>
</evidence>
<evidence type="ECO:0000259" key="7">
    <source>
        <dbReference type="Pfam" id="PF00557"/>
    </source>
</evidence>
<keyword evidence="10" id="KW-1185">Reference proteome</keyword>
<dbReference type="RefSeq" id="WP_204465646.1">
    <property type="nucleotide sequence ID" value="NZ_JAFBCV010000004.1"/>
</dbReference>
<dbReference type="InterPro" id="IPR000587">
    <property type="entry name" value="Creatinase_N"/>
</dbReference>
<dbReference type="InterPro" id="IPR000994">
    <property type="entry name" value="Pept_M24"/>
</dbReference>
<dbReference type="Proteomes" id="UP001179280">
    <property type="component" value="Unassembled WGS sequence"/>
</dbReference>
<evidence type="ECO:0000256" key="2">
    <source>
        <dbReference type="ARBA" id="ARBA00008766"/>
    </source>
</evidence>